<dbReference type="Gene3D" id="1.25.40.10">
    <property type="entry name" value="Tetratricopeptide repeat domain"/>
    <property type="match status" value="1"/>
</dbReference>
<keyword evidence="1" id="KW-0802">TPR repeat</keyword>
<dbReference type="PROSITE" id="PS51257">
    <property type="entry name" value="PROKAR_LIPOPROTEIN"/>
    <property type="match status" value="1"/>
</dbReference>
<dbReference type="SUPFAM" id="SSF48452">
    <property type="entry name" value="TPR-like"/>
    <property type="match status" value="1"/>
</dbReference>
<keyword evidence="2" id="KW-0732">Signal</keyword>
<feature type="domain" description="Bacterial Ig-like" evidence="3">
    <location>
        <begin position="134"/>
        <end position="188"/>
    </location>
</feature>
<sequence>MKKTSIKKSVSLFLLLIVTISMIACEPKEKEVVIAPDVRVQAKAEENKVKQSMELGNKYLNEDDYEKAIKAYEESIFMEINNKDTYLNIKDKYIEKKRFDDAYYIIKLAIENNVDVDNMKNILEGIKKNFEEINLEDSVKQNNGYELPKETMISINGKEVKGIIKWENNNVDTSTLGSFYYKGNIEQYGRTVNFKLNINPIVIEKKIGWVKEVNDSYILFDEVEFYMYDEALNEAIKDNSKKVTRDDDTGKLYVPDSYYIRDNSKEITTYTIDENTAFEICKYLLREVPNASEVEMVSYEILKKAVDDYYERGLLCWIYIEDNKITKIEQQYIP</sequence>
<evidence type="ECO:0000313" key="5">
    <source>
        <dbReference type="Proteomes" id="UP000627166"/>
    </source>
</evidence>
<dbReference type="InterPro" id="IPR011990">
    <property type="entry name" value="TPR-like_helical_dom_sf"/>
</dbReference>
<dbReference type="PROSITE" id="PS50005">
    <property type="entry name" value="TPR"/>
    <property type="match status" value="1"/>
</dbReference>
<evidence type="ECO:0000313" key="4">
    <source>
        <dbReference type="EMBL" id="MBD8047423.1"/>
    </source>
</evidence>
<accession>A0ABR8YTV1</accession>
<dbReference type="Pfam" id="PF07532">
    <property type="entry name" value="Big_4"/>
    <property type="match status" value="1"/>
</dbReference>
<feature type="repeat" description="TPR" evidence="1">
    <location>
        <begin position="49"/>
        <end position="82"/>
    </location>
</feature>
<feature type="chain" id="PRO_5046305041" description="Bacterial Ig-like domain-containing protein" evidence="2">
    <location>
        <begin position="24"/>
        <end position="334"/>
    </location>
</feature>
<protein>
    <recommendedName>
        <fullName evidence="3">Bacterial Ig-like domain-containing protein</fullName>
    </recommendedName>
</protein>
<dbReference type="Proteomes" id="UP000627166">
    <property type="component" value="Unassembled WGS sequence"/>
</dbReference>
<feature type="signal peptide" evidence="2">
    <location>
        <begin position="1"/>
        <end position="23"/>
    </location>
</feature>
<evidence type="ECO:0000259" key="3">
    <source>
        <dbReference type="Pfam" id="PF07532"/>
    </source>
</evidence>
<organism evidence="4 5">
    <name type="scientific">Clostridium faecium</name>
    <dbReference type="NCBI Taxonomy" id="2762223"/>
    <lineage>
        <taxon>Bacteria</taxon>
        <taxon>Bacillati</taxon>
        <taxon>Bacillota</taxon>
        <taxon>Clostridia</taxon>
        <taxon>Eubacteriales</taxon>
        <taxon>Clostridiaceae</taxon>
        <taxon>Clostridium</taxon>
    </lineage>
</organism>
<evidence type="ECO:0000256" key="1">
    <source>
        <dbReference type="PROSITE-ProRule" id="PRU00339"/>
    </source>
</evidence>
<evidence type="ECO:0000256" key="2">
    <source>
        <dbReference type="SAM" id="SignalP"/>
    </source>
</evidence>
<dbReference type="InterPro" id="IPR019734">
    <property type="entry name" value="TPR_rpt"/>
</dbReference>
<keyword evidence="5" id="KW-1185">Reference proteome</keyword>
<name>A0ABR8YTV1_9CLOT</name>
<proteinExistence type="predicted"/>
<comment type="caution">
    <text evidence="4">The sequence shown here is derived from an EMBL/GenBank/DDBJ whole genome shotgun (WGS) entry which is preliminary data.</text>
</comment>
<dbReference type="RefSeq" id="WP_191740393.1">
    <property type="nucleotide sequence ID" value="NZ_JACSQB010000078.1"/>
</dbReference>
<dbReference type="EMBL" id="JACSQB010000078">
    <property type="protein sequence ID" value="MBD8047423.1"/>
    <property type="molecule type" value="Genomic_DNA"/>
</dbReference>
<reference evidence="4 5" key="1">
    <citation type="submission" date="2020-08" db="EMBL/GenBank/DDBJ databases">
        <title>A Genomic Blueprint of the Chicken Gut Microbiome.</title>
        <authorList>
            <person name="Gilroy R."/>
            <person name="Ravi A."/>
            <person name="Getino M."/>
            <person name="Pursley I."/>
            <person name="Horton D.L."/>
            <person name="Alikhan N.-F."/>
            <person name="Baker D."/>
            <person name="Gharbi K."/>
            <person name="Hall N."/>
            <person name="Watson M."/>
            <person name="Adriaenssens E.M."/>
            <person name="Foster-Nyarko E."/>
            <person name="Jarju S."/>
            <person name="Secka A."/>
            <person name="Antonio M."/>
            <person name="Oren A."/>
            <person name="Chaudhuri R."/>
            <person name="La Ragione R.M."/>
            <person name="Hildebrand F."/>
            <person name="Pallen M.J."/>
        </authorList>
    </citation>
    <scope>NUCLEOTIDE SEQUENCE [LARGE SCALE GENOMIC DNA]</scope>
    <source>
        <strain evidence="4 5">N37</strain>
    </source>
</reference>
<dbReference type="InterPro" id="IPR011081">
    <property type="entry name" value="Big_4"/>
</dbReference>
<gene>
    <name evidence="4" type="ORF">H9637_10300</name>
</gene>